<dbReference type="EMBL" id="CP035491">
    <property type="protein sequence ID" value="QAY74680.1"/>
    <property type="molecule type" value="Genomic_DNA"/>
</dbReference>
<protein>
    <submittedName>
        <fullName evidence="1">Glycosyltransferase</fullName>
    </submittedName>
</protein>
<gene>
    <name evidence="1" type="ORF">ET445_16415</name>
</gene>
<keyword evidence="1" id="KW-0808">Transferase</keyword>
<name>A0A4P6FEJ2_9MICO</name>
<dbReference type="AlphaFoldDB" id="A0A4P6FEJ2"/>
<proteinExistence type="predicted"/>
<dbReference type="Pfam" id="PF13692">
    <property type="entry name" value="Glyco_trans_1_4"/>
    <property type="match status" value="1"/>
</dbReference>
<evidence type="ECO:0000313" key="1">
    <source>
        <dbReference type="EMBL" id="QAY74680.1"/>
    </source>
</evidence>
<dbReference type="Proteomes" id="UP000291259">
    <property type="component" value="Chromosome"/>
</dbReference>
<keyword evidence="2" id="KW-1185">Reference proteome</keyword>
<dbReference type="OrthoDB" id="9771846at2"/>
<dbReference type="KEGG" id="agf:ET445_16415"/>
<dbReference type="GO" id="GO:0016740">
    <property type="term" value="F:transferase activity"/>
    <property type="evidence" value="ECO:0007669"/>
    <property type="project" value="UniProtKB-KW"/>
</dbReference>
<dbReference type="SUPFAM" id="SSF53756">
    <property type="entry name" value="UDP-Glycosyltransferase/glycogen phosphorylase"/>
    <property type="match status" value="1"/>
</dbReference>
<dbReference type="RefSeq" id="WP_129192224.1">
    <property type="nucleotide sequence ID" value="NZ_CP035491.1"/>
</dbReference>
<sequence length="396" mass="43813">MSRAEAPSTHPTPTSAGAAGDYVFTFSYESYADASKRGMMRPPDRLVSRLMTSPDVRRLLIADPFRSSRTRWGRAILDIGNNAPVDDRIRHVAPERLEKADPTDLAEIEATYRAYESAVRAAADTAGLVRPRFITANPLVGGFSALDWAGPALYYGRDDWLSSPARKRYWPAYEEAYRRIAASGRAVAAVSEEIIERIAPTGPHAVVPNGIDPDEWLGPQPEPPSWFAKIPGPRAVYVGTLDSRLDTEGLSRLATSRPDLHIVLVGPRPDRSYLAELRTHPNVHVHRDVKRRAISAILRNAELTLLAHRRTPLTEAMSPLKLYEYLAAGRAVLATDLRPVRGLGDRVLVADSVSDFADLVDPALALGIESEPRRRAFVDENAWSARHERILALLRT</sequence>
<evidence type="ECO:0000313" key="2">
    <source>
        <dbReference type="Proteomes" id="UP000291259"/>
    </source>
</evidence>
<dbReference type="PANTHER" id="PTHR12526">
    <property type="entry name" value="GLYCOSYLTRANSFERASE"/>
    <property type="match status" value="1"/>
</dbReference>
<dbReference type="Gene3D" id="3.40.50.2000">
    <property type="entry name" value="Glycogen Phosphorylase B"/>
    <property type="match status" value="1"/>
</dbReference>
<reference evidence="1 2" key="1">
    <citation type="submission" date="2019-01" db="EMBL/GenBank/DDBJ databases">
        <title>Genome sequencing of strain FW100M-8.</title>
        <authorList>
            <person name="Heo J."/>
            <person name="Kim S.-J."/>
            <person name="Kim J.-S."/>
            <person name="Hong S.-B."/>
            <person name="Kwon S.-W."/>
        </authorList>
    </citation>
    <scope>NUCLEOTIDE SEQUENCE [LARGE SCALE GENOMIC DNA]</scope>
    <source>
        <strain evidence="1 2">FW100M-8</strain>
    </source>
</reference>
<organism evidence="1 2">
    <name type="scientific">Agromyces protaetiae</name>
    <dbReference type="NCBI Taxonomy" id="2509455"/>
    <lineage>
        <taxon>Bacteria</taxon>
        <taxon>Bacillati</taxon>
        <taxon>Actinomycetota</taxon>
        <taxon>Actinomycetes</taxon>
        <taxon>Micrococcales</taxon>
        <taxon>Microbacteriaceae</taxon>
        <taxon>Agromyces</taxon>
    </lineage>
</organism>
<dbReference type="PANTHER" id="PTHR12526:SF630">
    <property type="entry name" value="GLYCOSYLTRANSFERASE"/>
    <property type="match status" value="1"/>
</dbReference>
<accession>A0A4P6FEJ2</accession>